<accession>M7BLP9</accession>
<keyword evidence="1" id="KW-0732">Signal</keyword>
<dbReference type="Proteomes" id="UP000031443">
    <property type="component" value="Unassembled WGS sequence"/>
</dbReference>
<name>M7BLP9_CHEMY</name>
<reference evidence="3" key="1">
    <citation type="journal article" date="2013" name="Nat. Genet.">
        <title>The draft genomes of soft-shell turtle and green sea turtle yield insights into the development and evolution of the turtle-specific body plan.</title>
        <authorList>
            <person name="Wang Z."/>
            <person name="Pascual-Anaya J."/>
            <person name="Zadissa A."/>
            <person name="Li W."/>
            <person name="Niimura Y."/>
            <person name="Huang Z."/>
            <person name="Li C."/>
            <person name="White S."/>
            <person name="Xiong Z."/>
            <person name="Fang D."/>
            <person name="Wang B."/>
            <person name="Ming Y."/>
            <person name="Chen Y."/>
            <person name="Zheng Y."/>
            <person name="Kuraku S."/>
            <person name="Pignatelli M."/>
            <person name="Herrero J."/>
            <person name="Beal K."/>
            <person name="Nozawa M."/>
            <person name="Li Q."/>
            <person name="Wang J."/>
            <person name="Zhang H."/>
            <person name="Yu L."/>
            <person name="Shigenobu S."/>
            <person name="Wang J."/>
            <person name="Liu J."/>
            <person name="Flicek P."/>
            <person name="Searle S."/>
            <person name="Wang J."/>
            <person name="Kuratani S."/>
            <person name="Yin Y."/>
            <person name="Aken B."/>
            <person name="Zhang G."/>
            <person name="Irie N."/>
        </authorList>
    </citation>
    <scope>NUCLEOTIDE SEQUENCE [LARGE SCALE GENOMIC DNA]</scope>
</reference>
<feature type="chain" id="PRO_5004080210" evidence="1">
    <location>
        <begin position="18"/>
        <end position="199"/>
    </location>
</feature>
<dbReference type="EMBL" id="KB520582">
    <property type="protein sequence ID" value="EMP38159.1"/>
    <property type="molecule type" value="Genomic_DNA"/>
</dbReference>
<evidence type="ECO:0000313" key="2">
    <source>
        <dbReference type="EMBL" id="EMP38159.1"/>
    </source>
</evidence>
<evidence type="ECO:0000256" key="1">
    <source>
        <dbReference type="SAM" id="SignalP"/>
    </source>
</evidence>
<dbReference type="AlphaFoldDB" id="M7BLP9"/>
<feature type="signal peptide" evidence="1">
    <location>
        <begin position="1"/>
        <end position="17"/>
    </location>
</feature>
<sequence>MVAFLTVTECLLAWVLALVATGGRVPLMAFSDAEDTAERPAQGTNFASRCLGRHLEWGGSPSPAAAIWRQLRCCCGGSNSAATAWGGKIVGGGEDVKDKEFVLEDILLLRVTWEAREGLLLQSGFHPGPYAVCLCAAMVLPTLTAQWRGHVSLTGTRTTVTHPRNLHKRIAQVLDETSEEFTEADYRNVREQVNALFCI</sequence>
<protein>
    <submittedName>
        <fullName evidence="2">Uncharacterized protein</fullName>
    </submittedName>
</protein>
<proteinExistence type="predicted"/>
<keyword evidence="3" id="KW-1185">Reference proteome</keyword>
<gene>
    <name evidence="2" type="ORF">UY3_04649</name>
</gene>
<evidence type="ECO:0000313" key="3">
    <source>
        <dbReference type="Proteomes" id="UP000031443"/>
    </source>
</evidence>
<organism evidence="2 3">
    <name type="scientific">Chelonia mydas</name>
    <name type="common">Green sea-turtle</name>
    <name type="synonym">Chelonia agassizi</name>
    <dbReference type="NCBI Taxonomy" id="8469"/>
    <lineage>
        <taxon>Eukaryota</taxon>
        <taxon>Metazoa</taxon>
        <taxon>Chordata</taxon>
        <taxon>Craniata</taxon>
        <taxon>Vertebrata</taxon>
        <taxon>Euteleostomi</taxon>
        <taxon>Archelosauria</taxon>
        <taxon>Testudinata</taxon>
        <taxon>Testudines</taxon>
        <taxon>Cryptodira</taxon>
        <taxon>Durocryptodira</taxon>
        <taxon>Americhelydia</taxon>
        <taxon>Chelonioidea</taxon>
        <taxon>Cheloniidae</taxon>
        <taxon>Chelonia</taxon>
    </lineage>
</organism>